<dbReference type="PROSITE" id="PS51257">
    <property type="entry name" value="PROKAR_LIPOPROTEIN"/>
    <property type="match status" value="1"/>
</dbReference>
<dbReference type="RefSeq" id="WP_108736511.1">
    <property type="nucleotide sequence ID" value="NZ_CP020919.1"/>
</dbReference>
<evidence type="ECO:0000313" key="2">
    <source>
        <dbReference type="EMBL" id="AWG24887.1"/>
    </source>
</evidence>
<name>A0A2S1LMA9_9FLAO</name>
<reference evidence="2 3" key="1">
    <citation type="submission" date="2017-04" db="EMBL/GenBank/DDBJ databases">
        <title>Complete genome sequence of Flavobacterium kingsejong AJ004.</title>
        <authorList>
            <person name="Lee P.C."/>
        </authorList>
    </citation>
    <scope>NUCLEOTIDE SEQUENCE [LARGE SCALE GENOMIC DNA]</scope>
    <source>
        <strain evidence="2 3">AJ004</strain>
    </source>
</reference>
<dbReference type="OrthoDB" id="710937at2"/>
<dbReference type="AlphaFoldDB" id="A0A2S1LMA9"/>
<dbReference type="Proteomes" id="UP000244677">
    <property type="component" value="Chromosome"/>
</dbReference>
<accession>A0A2S1LMA9</accession>
<gene>
    <name evidence="2" type="ORF">FK004_06400</name>
</gene>
<dbReference type="KEGG" id="fki:FK004_06400"/>
<feature type="region of interest" description="Disordered" evidence="1">
    <location>
        <begin position="24"/>
        <end position="47"/>
    </location>
</feature>
<keyword evidence="3" id="KW-1185">Reference proteome</keyword>
<dbReference type="EMBL" id="CP020919">
    <property type="protein sequence ID" value="AWG24887.1"/>
    <property type="molecule type" value="Genomic_DNA"/>
</dbReference>
<feature type="compositionally biased region" description="Low complexity" evidence="1">
    <location>
        <begin position="29"/>
        <end position="47"/>
    </location>
</feature>
<sequence>MKKVLFALSVIGLTAMVSCKKDESKVEEVTTTEVNSPTEEAPVVEQTTETTVAVPKFSNDEVQKLANEYADYYAQVLAATKAGDATKIKELQTKGAEWATKTQALAAKMTPEDAKKWAEFAQALATAQTGK</sequence>
<proteinExistence type="predicted"/>
<evidence type="ECO:0000256" key="1">
    <source>
        <dbReference type="SAM" id="MobiDB-lite"/>
    </source>
</evidence>
<evidence type="ECO:0000313" key="3">
    <source>
        <dbReference type="Proteomes" id="UP000244677"/>
    </source>
</evidence>
<protein>
    <submittedName>
        <fullName evidence="2">Uncharacterized protein</fullName>
    </submittedName>
</protein>
<organism evidence="2 3">
    <name type="scientific">Flavobacterium kingsejongi</name>
    <dbReference type="NCBI Taxonomy" id="1678728"/>
    <lineage>
        <taxon>Bacteria</taxon>
        <taxon>Pseudomonadati</taxon>
        <taxon>Bacteroidota</taxon>
        <taxon>Flavobacteriia</taxon>
        <taxon>Flavobacteriales</taxon>
        <taxon>Flavobacteriaceae</taxon>
        <taxon>Flavobacterium</taxon>
    </lineage>
</organism>